<keyword evidence="2" id="KW-0479">Metal-binding</keyword>
<dbReference type="PANTHER" id="PTHR23323:SF24">
    <property type="entry name" value="VACUOLAR PROTEIN SORTING-ASSOCIATED PROTEIN 11 HOMOLOG"/>
    <property type="match status" value="1"/>
</dbReference>
<dbReference type="InterPro" id="IPR057308">
    <property type="entry name" value="CHCR_PEP5_VPS11"/>
</dbReference>
<evidence type="ECO:0000256" key="4">
    <source>
        <dbReference type="ARBA" id="ARBA00022833"/>
    </source>
</evidence>
<dbReference type="Pfam" id="PF23356">
    <property type="entry name" value="TPR_PEP5_VPS11"/>
    <property type="match status" value="1"/>
</dbReference>
<dbReference type="GO" id="GO:0007032">
    <property type="term" value="P:endosome organization"/>
    <property type="evidence" value="ECO:0007669"/>
    <property type="project" value="TreeGrafter"/>
</dbReference>
<dbReference type="GO" id="GO:0048284">
    <property type="term" value="P:organelle fusion"/>
    <property type="evidence" value="ECO:0007669"/>
    <property type="project" value="TreeGrafter"/>
</dbReference>
<dbReference type="GO" id="GO:0006904">
    <property type="term" value="P:vesicle docking involved in exocytosis"/>
    <property type="evidence" value="ECO:0007669"/>
    <property type="project" value="TreeGrafter"/>
</dbReference>
<keyword evidence="4" id="KW-0862">Zinc</keyword>
<organism evidence="6">
    <name type="scientific">Mantoniella antarctica</name>
    <dbReference type="NCBI Taxonomy" id="81844"/>
    <lineage>
        <taxon>Eukaryota</taxon>
        <taxon>Viridiplantae</taxon>
        <taxon>Chlorophyta</taxon>
        <taxon>Mamiellophyceae</taxon>
        <taxon>Mamiellales</taxon>
        <taxon>Mamiellaceae</taxon>
        <taxon>Mantoniella</taxon>
    </lineage>
</organism>
<dbReference type="GO" id="GO:0008270">
    <property type="term" value="F:zinc ion binding"/>
    <property type="evidence" value="ECO:0007669"/>
    <property type="project" value="UniProtKB-KW"/>
</dbReference>
<accession>A0A7S0SML2</accession>
<dbReference type="PANTHER" id="PTHR23323">
    <property type="entry name" value="VACUOLAR PROTEIN SORTING-ASSOCIATED PROTEIN"/>
    <property type="match status" value="1"/>
</dbReference>
<gene>
    <name evidence="6" type="ORF">MANT1106_LOCUS12789</name>
</gene>
<evidence type="ECO:0000256" key="1">
    <source>
        <dbReference type="ARBA" id="ARBA00004184"/>
    </source>
</evidence>
<keyword evidence="3" id="KW-0863">Zinc-finger</keyword>
<dbReference type="GO" id="GO:0005768">
    <property type="term" value="C:endosome"/>
    <property type="evidence" value="ECO:0007669"/>
    <property type="project" value="TreeGrafter"/>
</dbReference>
<dbReference type="GO" id="GO:0030674">
    <property type="term" value="F:protein-macromolecule adaptor activity"/>
    <property type="evidence" value="ECO:0007669"/>
    <property type="project" value="TreeGrafter"/>
</dbReference>
<name>A0A7S0SML2_9CHLO</name>
<dbReference type="AlphaFoldDB" id="A0A7S0SML2"/>
<evidence type="ECO:0000256" key="2">
    <source>
        <dbReference type="ARBA" id="ARBA00022723"/>
    </source>
</evidence>
<keyword evidence="5" id="KW-0472">Membrane</keyword>
<comment type="subcellular location">
    <subcellularLocation>
        <location evidence="1">Endomembrane system</location>
        <topology evidence="1">Peripheral membrane protein</topology>
    </subcellularLocation>
</comment>
<evidence type="ECO:0000256" key="3">
    <source>
        <dbReference type="ARBA" id="ARBA00022771"/>
    </source>
</evidence>
<dbReference type="EMBL" id="HBFC01021414">
    <property type="protein sequence ID" value="CAD8710103.1"/>
    <property type="molecule type" value="Transcribed_RNA"/>
</dbReference>
<reference evidence="6" key="1">
    <citation type="submission" date="2021-01" db="EMBL/GenBank/DDBJ databases">
        <authorList>
            <person name="Corre E."/>
            <person name="Pelletier E."/>
            <person name="Niang G."/>
            <person name="Scheremetjew M."/>
            <person name="Finn R."/>
            <person name="Kale V."/>
            <person name="Holt S."/>
            <person name="Cochrane G."/>
            <person name="Meng A."/>
            <person name="Brown T."/>
            <person name="Cohen L."/>
        </authorList>
    </citation>
    <scope>NUCLEOTIDE SEQUENCE</scope>
    <source>
        <strain evidence="6">SL-175</strain>
    </source>
</reference>
<sequence>MATLETGERSMADRIEMLLRKNKFTAAICLLSDASQIAELRRRYGDHFYAKEDYDGALTQYAQTVGWIEPSYVIRQFLQVAQIRNLASYLEGLHKASLATAEHTTLLLSCYSQLKVSSSKVYDAFQTMLGSDTKQNRDVSDILLRKCCDARTSSQEEAAFVERGNCESRQIKQLKDCGDAALRTLLSNVTAITKLDDQAKSLTSPIVVLRTVAQTGDGNFSSVRDYVARALAEDSCALRRNCNIVSRLKKDISKSRTQLMELQRTSHIFQSNRCSTCSQTLDLPAVHFLCLHSFHEACIPGDKICGKCLATSK</sequence>
<dbReference type="GO" id="GO:0007033">
    <property type="term" value="P:vacuole organization"/>
    <property type="evidence" value="ECO:0007669"/>
    <property type="project" value="TreeGrafter"/>
</dbReference>
<evidence type="ECO:0000256" key="5">
    <source>
        <dbReference type="ARBA" id="ARBA00023136"/>
    </source>
</evidence>
<protein>
    <recommendedName>
        <fullName evidence="7">RING-type domain-containing protein</fullName>
    </recommendedName>
</protein>
<proteinExistence type="predicted"/>
<evidence type="ECO:0000313" key="6">
    <source>
        <dbReference type="EMBL" id="CAD8710103.1"/>
    </source>
</evidence>
<dbReference type="GO" id="GO:0030897">
    <property type="term" value="C:HOPS complex"/>
    <property type="evidence" value="ECO:0007669"/>
    <property type="project" value="TreeGrafter"/>
</dbReference>
<evidence type="ECO:0008006" key="7">
    <source>
        <dbReference type="Google" id="ProtNLM"/>
    </source>
</evidence>